<feature type="compositionally biased region" description="Low complexity" evidence="2">
    <location>
        <begin position="39"/>
        <end position="51"/>
    </location>
</feature>
<keyword evidence="4" id="KW-1185">Reference proteome</keyword>
<reference evidence="3" key="1">
    <citation type="journal article" date="2017" name="Mycologia">
        <title>Fusarium algeriense, sp. nov., a novel toxigenic crown rot pathogen of durum wheat from Algeria is nested in the Fusarium burgessii species complex.</title>
        <authorList>
            <person name="Laraba I."/>
            <person name="Keddad A."/>
            <person name="Boureghda H."/>
            <person name="Abdallah N."/>
            <person name="Vaughan M.M."/>
            <person name="Proctor R.H."/>
            <person name="Busman M."/>
            <person name="O'Donnell K."/>
        </authorList>
    </citation>
    <scope>NUCLEOTIDE SEQUENCE</scope>
    <source>
        <strain evidence="3">NRRL 25174</strain>
    </source>
</reference>
<accession>A0A9P5AVB9</accession>
<evidence type="ECO:0000256" key="2">
    <source>
        <dbReference type="SAM" id="MobiDB-lite"/>
    </source>
</evidence>
<feature type="coiled-coil region" evidence="1">
    <location>
        <begin position="427"/>
        <end position="464"/>
    </location>
</feature>
<organism evidence="3 4">
    <name type="scientific">Fusarium beomiforme</name>
    <dbReference type="NCBI Taxonomy" id="44412"/>
    <lineage>
        <taxon>Eukaryota</taxon>
        <taxon>Fungi</taxon>
        <taxon>Dikarya</taxon>
        <taxon>Ascomycota</taxon>
        <taxon>Pezizomycotina</taxon>
        <taxon>Sordariomycetes</taxon>
        <taxon>Hypocreomycetidae</taxon>
        <taxon>Hypocreales</taxon>
        <taxon>Nectriaceae</taxon>
        <taxon>Fusarium</taxon>
        <taxon>Fusarium burgessii species complex</taxon>
    </lineage>
</organism>
<dbReference type="SUPFAM" id="SSF50494">
    <property type="entry name" value="Trypsin-like serine proteases"/>
    <property type="match status" value="1"/>
</dbReference>
<dbReference type="Proteomes" id="UP000730481">
    <property type="component" value="Unassembled WGS sequence"/>
</dbReference>
<feature type="compositionally biased region" description="Basic and acidic residues" evidence="2">
    <location>
        <begin position="1"/>
        <end position="11"/>
    </location>
</feature>
<dbReference type="EMBL" id="PVQB02000028">
    <property type="protein sequence ID" value="KAF4345316.1"/>
    <property type="molecule type" value="Genomic_DNA"/>
</dbReference>
<gene>
    <name evidence="3" type="ORF">FBEOM_720</name>
</gene>
<protein>
    <submittedName>
        <fullName evidence="3">Uncharacterized protein</fullName>
    </submittedName>
</protein>
<evidence type="ECO:0000313" key="4">
    <source>
        <dbReference type="Proteomes" id="UP000730481"/>
    </source>
</evidence>
<evidence type="ECO:0000256" key="1">
    <source>
        <dbReference type="SAM" id="Coils"/>
    </source>
</evidence>
<reference evidence="3" key="2">
    <citation type="submission" date="2020-02" db="EMBL/GenBank/DDBJ databases">
        <title>Identification and distribution of gene clusters putatively required for synthesis of sphingolipid metabolism inhibitors in phylogenetically diverse species of the filamentous fungus Fusarium.</title>
        <authorList>
            <person name="Kim H.-S."/>
            <person name="Busman M."/>
            <person name="Brown D.W."/>
            <person name="Divon H."/>
            <person name="Uhlig S."/>
            <person name="Proctor R.H."/>
        </authorList>
    </citation>
    <scope>NUCLEOTIDE SEQUENCE</scope>
    <source>
        <strain evidence="3">NRRL 25174</strain>
    </source>
</reference>
<name>A0A9P5AVB9_9HYPO</name>
<feature type="compositionally biased region" description="Polar residues" evidence="2">
    <location>
        <begin position="28"/>
        <end position="38"/>
    </location>
</feature>
<proteinExistence type="predicted"/>
<comment type="caution">
    <text evidence="3">The sequence shown here is derived from an EMBL/GenBank/DDBJ whole genome shotgun (WGS) entry which is preliminary data.</text>
</comment>
<keyword evidence="1" id="KW-0175">Coiled coil</keyword>
<dbReference type="InterPro" id="IPR009003">
    <property type="entry name" value="Peptidase_S1_PA"/>
</dbReference>
<feature type="region of interest" description="Disordered" evidence="2">
    <location>
        <begin position="1"/>
        <end position="51"/>
    </location>
</feature>
<evidence type="ECO:0000313" key="3">
    <source>
        <dbReference type="EMBL" id="KAF4345316.1"/>
    </source>
</evidence>
<dbReference type="AlphaFoldDB" id="A0A9P5AVB9"/>
<sequence>MENKDNPDGKKPSGALPFRPWDTHTRRQMNISNESGSGSQPSTSTAAKTSSPVAITARYRAAWPVLRPLPLCISRKPFPAGVNPSPMTFLRQVIEILKRYQVYSNETKVDFVMREQQGLPNTAVPTLLIIAPWSQSVQGTWKSVTEAIAKRTTPGTGVHVEMIAPELSSTVYYSPVRNQPKLSQSWDKIRAHFFQKLEQSEATKGKMTAIALFRYGLSSHRNTNPITIYISVNYSSDETKWQRVISLIEVAIRLLDPAWKGVHVHIEHNEGMQTAFTIPELEGTASEIRMKMKENNMRIRGDYSVPVNLGDDISMAGYLIRSDDKKKPCSNGTLGCYIWIKTKSNPKWVKYALTNYHVIRPGIGGFVLIEVNGRSVQDSPKKRSDLWRTDLTGWKPGCVLKIFSVESPGRNKHAYTIWAIEDEIKQISATQAKLLESAENAKELEEAKDRNKKLEDGKEALIREKDAKLEFFEKGKHTLGQLYAASGFTRRSEENFRLDWALIQVKKAREGSNRLPGEEEWEQAIPELGLRPYATFDKPLKQQKNSLLPLPQPKGGSTLPYTETLYKKGSRTGVTKGSFYDLKASCQLKDDDHVSPRPSNEFIFMSDSAKDVFAAPGDSGSIAYDSTGAVLGLLHRGHQPNGTNDEPYAYVTPIELIFKDIKEFLNDDAEIRIVEE</sequence>
<dbReference type="OrthoDB" id="5424209at2759"/>